<keyword evidence="6 10" id="KW-0328">Glycosyltransferase</keyword>
<dbReference type="UniPathway" id="UPA00061">
    <property type="reaction ID" value="UER00516"/>
</dbReference>
<reference evidence="11" key="1">
    <citation type="submission" date="2008-06" db="EMBL/GenBank/DDBJ databases">
        <title>Complete sequence of Chlorobium phaeobacteroides BS1.</title>
        <authorList>
            <consortium name="US DOE Joint Genome Institute"/>
            <person name="Lucas S."/>
            <person name="Copeland A."/>
            <person name="Lapidus A."/>
            <person name="Glavina del Rio T."/>
            <person name="Dalin E."/>
            <person name="Tice H."/>
            <person name="Bruce D."/>
            <person name="Goodwin L."/>
            <person name="Pitluck S."/>
            <person name="Schmutz J."/>
            <person name="Larimer F."/>
            <person name="Land M."/>
            <person name="Hauser L."/>
            <person name="Kyrpides N."/>
            <person name="Ovchinnikova G."/>
            <person name="Li T."/>
            <person name="Liu Z."/>
            <person name="Zhao F."/>
            <person name="Overmann J."/>
            <person name="Bryant D.A."/>
            <person name="Richardson P."/>
        </authorList>
    </citation>
    <scope>NUCLEOTIDE SEQUENCE [LARGE SCALE GENOMIC DNA]</scope>
    <source>
        <strain evidence="11">BS1</strain>
    </source>
</reference>
<dbReference type="KEGG" id="cpb:Cphamn1_1492"/>
<dbReference type="EMBL" id="CP001101">
    <property type="protein sequence ID" value="ACE04418.1"/>
    <property type="molecule type" value="Genomic_DNA"/>
</dbReference>
<comment type="catalytic activity">
    <reaction evidence="9 10">
        <text>5,6-dimethylbenzimidazole + nicotinate beta-D-ribonucleotide = alpha-ribazole 5'-phosphate + nicotinate + H(+)</text>
        <dbReference type="Rhea" id="RHEA:11196"/>
        <dbReference type="ChEBI" id="CHEBI:15378"/>
        <dbReference type="ChEBI" id="CHEBI:15890"/>
        <dbReference type="ChEBI" id="CHEBI:32544"/>
        <dbReference type="ChEBI" id="CHEBI:57502"/>
        <dbReference type="ChEBI" id="CHEBI:57918"/>
        <dbReference type="EC" id="2.4.2.21"/>
    </reaction>
</comment>
<dbReference type="Pfam" id="PF02277">
    <property type="entry name" value="DBI_PRT"/>
    <property type="match status" value="1"/>
</dbReference>
<dbReference type="Gene3D" id="3.40.50.10210">
    <property type="match status" value="1"/>
</dbReference>
<name>B3EJP9_CHLPB</name>
<dbReference type="NCBIfam" id="TIGR03160">
    <property type="entry name" value="cobT_DBIPRT"/>
    <property type="match status" value="1"/>
</dbReference>
<evidence type="ECO:0000256" key="4">
    <source>
        <dbReference type="ARBA" id="ARBA00015486"/>
    </source>
</evidence>
<evidence type="ECO:0000256" key="9">
    <source>
        <dbReference type="ARBA" id="ARBA00047340"/>
    </source>
</evidence>
<sequence>MHQLQDILASVKPVDNSLRVRVQAHLDDLTKPQGSLGRLEEVAMNYAVATGTDRPVLHKKKVFCFAADHGVASEGVSAFPAEVTPQMVYTMLGGGAAINVLSRHAGAELDVVDMGVNHDFSDHPSLRKHKVRKGSSNIAQGPAMTMEEVVQAVMTGVNLALEAREQGFDLLATGEMGIGNTTPATALFAVLLDLPVETITGRGTGIDDRKLDHKISVIRKAVEVNGDALASPLETLASLGGFEIAGICGLVLGAASVGMPVVVDGFISSAGAVAAMKLSCKVSEYLFFSHLSNEQGHAAIMNKLGARPILDLDLRLGEGTGAALAMQVIEGAVKIYNEMATFSSAQVSGKQ</sequence>
<dbReference type="InterPro" id="IPR023195">
    <property type="entry name" value="Nict_dMeBzImd_PRibTrfase_N"/>
</dbReference>
<dbReference type="Gene3D" id="1.10.1610.10">
    <property type="match status" value="1"/>
</dbReference>
<gene>
    <name evidence="10" type="primary">cobT</name>
    <name evidence="11" type="ordered locus">Cphamn1_1492</name>
</gene>
<comment type="pathway">
    <text evidence="1 10">Nucleoside biosynthesis; alpha-ribazole biosynthesis; alpha-ribazole from 5,6-dimethylbenzimidazole: step 1/2.</text>
</comment>
<evidence type="ECO:0000256" key="1">
    <source>
        <dbReference type="ARBA" id="ARBA00005049"/>
    </source>
</evidence>
<evidence type="ECO:0000256" key="2">
    <source>
        <dbReference type="ARBA" id="ARBA00007110"/>
    </source>
</evidence>
<evidence type="ECO:0000313" key="11">
    <source>
        <dbReference type="EMBL" id="ACE04418.1"/>
    </source>
</evidence>
<dbReference type="PANTHER" id="PTHR43463:SF1">
    <property type="entry name" value="NICOTINATE-NUCLEOTIDE--DIMETHYLBENZIMIDAZOLE PHOSPHORIBOSYLTRANSFERASE"/>
    <property type="match status" value="1"/>
</dbReference>
<organism evidence="11">
    <name type="scientific">Chlorobium phaeobacteroides (strain BS1)</name>
    <dbReference type="NCBI Taxonomy" id="331678"/>
    <lineage>
        <taxon>Bacteria</taxon>
        <taxon>Pseudomonadati</taxon>
        <taxon>Chlorobiota</taxon>
        <taxon>Chlorobiia</taxon>
        <taxon>Chlorobiales</taxon>
        <taxon>Chlorobiaceae</taxon>
        <taxon>Chlorobium/Pelodictyon group</taxon>
        <taxon>Chlorobium</taxon>
    </lineage>
</organism>
<dbReference type="InterPro" id="IPR017846">
    <property type="entry name" value="Nict_dMeBzImd_PRibTrfase_bact"/>
</dbReference>
<evidence type="ECO:0000256" key="7">
    <source>
        <dbReference type="ARBA" id="ARBA00022679"/>
    </source>
</evidence>
<comment type="similarity">
    <text evidence="2 10">Belongs to the CobT family.</text>
</comment>
<proteinExistence type="inferred from homology"/>
<dbReference type="STRING" id="331678.Cphamn1_1492"/>
<dbReference type="FunFam" id="3.40.50.10210:FF:000001">
    <property type="entry name" value="Nicotinate-nucleotide--dimethylbenzimidazole phosphoribosyltransferase"/>
    <property type="match status" value="1"/>
</dbReference>
<dbReference type="eggNOG" id="COG2038">
    <property type="taxonomic scope" value="Bacteria"/>
</dbReference>
<evidence type="ECO:0000256" key="6">
    <source>
        <dbReference type="ARBA" id="ARBA00022676"/>
    </source>
</evidence>
<keyword evidence="5 10" id="KW-0169">Cobalamin biosynthesis</keyword>
<protein>
    <recommendedName>
        <fullName evidence="4 10">Nicotinate-nucleotide--dimethylbenzimidazole phosphoribosyltransferase</fullName>
        <shortName evidence="10">NN:DBI PRT</shortName>
        <ecNumber evidence="3 10">2.4.2.21</ecNumber>
    </recommendedName>
    <alternativeName>
        <fullName evidence="8 10">N(1)-alpha-phosphoribosyltransferase</fullName>
    </alternativeName>
</protein>
<evidence type="ECO:0000256" key="10">
    <source>
        <dbReference type="HAMAP-Rule" id="MF_00230"/>
    </source>
</evidence>
<dbReference type="EC" id="2.4.2.21" evidence="3 10"/>
<dbReference type="GO" id="GO:0008939">
    <property type="term" value="F:nicotinate-nucleotide-dimethylbenzimidazole phosphoribosyltransferase activity"/>
    <property type="evidence" value="ECO:0007669"/>
    <property type="project" value="UniProtKB-UniRule"/>
</dbReference>
<dbReference type="InterPro" id="IPR036087">
    <property type="entry name" value="Nict_dMeBzImd_PRibTrfase_sf"/>
</dbReference>
<dbReference type="InterPro" id="IPR003200">
    <property type="entry name" value="Nict_dMeBzImd_PRibTrfase"/>
</dbReference>
<dbReference type="AlphaFoldDB" id="B3EJP9"/>
<comment type="function">
    <text evidence="10">Catalyzes the synthesis of alpha-ribazole-5'-phosphate from nicotinate mononucleotide (NAMN) and 5,6-dimethylbenzimidazole (DMB).</text>
</comment>
<accession>B3EJP9</accession>
<dbReference type="OrthoDB" id="9781491at2"/>
<dbReference type="PANTHER" id="PTHR43463">
    <property type="entry name" value="NICOTINATE-NUCLEOTIDE--DIMETHYLBENZIMIDAZOLE PHOSPHORIBOSYLTRANSFERASE"/>
    <property type="match status" value="1"/>
</dbReference>
<evidence type="ECO:0000256" key="3">
    <source>
        <dbReference type="ARBA" id="ARBA00011991"/>
    </source>
</evidence>
<keyword evidence="7 10" id="KW-0808">Transferase</keyword>
<dbReference type="SUPFAM" id="SSF52733">
    <property type="entry name" value="Nicotinate mononucleotide:5,6-dimethylbenzimidazole phosphoribosyltransferase (CobT)"/>
    <property type="match status" value="1"/>
</dbReference>
<dbReference type="HOGENOM" id="CLU_002982_0_0_10"/>
<feature type="active site" description="Proton acceptor" evidence="10">
    <location>
        <position position="318"/>
    </location>
</feature>
<dbReference type="GO" id="GO:0009236">
    <property type="term" value="P:cobalamin biosynthetic process"/>
    <property type="evidence" value="ECO:0007669"/>
    <property type="project" value="UniProtKB-UniRule"/>
</dbReference>
<dbReference type="CDD" id="cd02439">
    <property type="entry name" value="DMB-PRT_CobT"/>
    <property type="match status" value="1"/>
</dbReference>
<dbReference type="NCBIfam" id="NF000996">
    <property type="entry name" value="PRK00105.1"/>
    <property type="match status" value="1"/>
</dbReference>
<evidence type="ECO:0000256" key="8">
    <source>
        <dbReference type="ARBA" id="ARBA00030686"/>
    </source>
</evidence>
<evidence type="ECO:0000256" key="5">
    <source>
        <dbReference type="ARBA" id="ARBA00022573"/>
    </source>
</evidence>
<dbReference type="HAMAP" id="MF_00230">
    <property type="entry name" value="CobT"/>
    <property type="match status" value="1"/>
</dbReference>